<evidence type="ECO:0000313" key="9">
    <source>
        <dbReference type="EMBL" id="AIJ05246.1"/>
    </source>
</evidence>
<dbReference type="GO" id="GO:0051539">
    <property type="term" value="F:4 iron, 4 sulfur cluster binding"/>
    <property type="evidence" value="ECO:0007669"/>
    <property type="project" value="UniProtKB-KW"/>
</dbReference>
<name>A0A076LAM7_9EURY</name>
<dbReference type="PANTHER" id="PTHR43273:SF3">
    <property type="entry name" value="ANAEROBIC SULFATASE-MATURATING ENZYME HOMOLOG ASLB-RELATED"/>
    <property type="match status" value="1"/>
</dbReference>
<dbReference type="GO" id="GO:0016491">
    <property type="term" value="F:oxidoreductase activity"/>
    <property type="evidence" value="ECO:0007669"/>
    <property type="project" value="InterPro"/>
</dbReference>
<protein>
    <submittedName>
        <fullName evidence="9">Radical SAM domain protein</fullName>
    </submittedName>
</protein>
<keyword evidence="5" id="KW-0408">Iron</keyword>
<evidence type="ECO:0000256" key="1">
    <source>
        <dbReference type="ARBA" id="ARBA00001966"/>
    </source>
</evidence>
<dbReference type="Proteomes" id="UP000028781">
    <property type="component" value="Chromosome"/>
</dbReference>
<dbReference type="SUPFAM" id="SSF102114">
    <property type="entry name" value="Radical SAM enzymes"/>
    <property type="match status" value="1"/>
</dbReference>
<keyword evidence="6" id="KW-0411">Iron-sulfur</keyword>
<dbReference type="InterPro" id="IPR000385">
    <property type="entry name" value="MoaA_NifB_PqqE_Fe-S-bd_CS"/>
</dbReference>
<dbReference type="InterPro" id="IPR007197">
    <property type="entry name" value="rSAM"/>
</dbReference>
<dbReference type="OrthoDB" id="30736at2157"/>
<evidence type="ECO:0000256" key="5">
    <source>
        <dbReference type="ARBA" id="ARBA00023004"/>
    </source>
</evidence>
<evidence type="ECO:0000256" key="2">
    <source>
        <dbReference type="ARBA" id="ARBA00022485"/>
    </source>
</evidence>
<dbReference type="InterPro" id="IPR013785">
    <property type="entry name" value="Aldolase_TIM"/>
</dbReference>
<dbReference type="SMART" id="SM00729">
    <property type="entry name" value="Elp3"/>
    <property type="match status" value="1"/>
</dbReference>
<sequence length="286" mass="33585">MKYLILKITNRCNLNCLYCYAFNKNNKDMDFETAKNAINYILKTDDKLKIQFTGGEPLLNFDLIERIIDYCNENYAYKNISYAIQTNGTLLNEKIVKKIAELDIKIGTSIDGLKVNDTLRPYKNKKPSTIDTLRSIYLLKEHNIPFGVTVVVTNKNLPHIKEFVEYLIALGIKSISFDLLKPKRKEHLKLMPNEDEFNRILDELRDYPIYIKNIRREEKLNKKYCFLNSGDLLFVNEFGNIYPCPTLEGYFYMGNINKIDKENLKLFKVDCNYCFARKFLIENVGR</sequence>
<dbReference type="InterPro" id="IPR058240">
    <property type="entry name" value="rSAM_sf"/>
</dbReference>
<dbReference type="GO" id="GO:0046872">
    <property type="term" value="F:metal ion binding"/>
    <property type="evidence" value="ECO:0007669"/>
    <property type="project" value="UniProtKB-KW"/>
</dbReference>
<dbReference type="PROSITE" id="PS01305">
    <property type="entry name" value="MOAA_NIFB_PQQE"/>
    <property type="match status" value="1"/>
</dbReference>
<dbReference type="HOGENOM" id="CLU_009273_3_2_2"/>
<comment type="cofactor">
    <cofactor evidence="1">
        <name>[4Fe-4S] cluster</name>
        <dbReference type="ChEBI" id="CHEBI:49883"/>
    </cofactor>
</comment>
<keyword evidence="3" id="KW-0949">S-adenosyl-L-methionine</keyword>
<evidence type="ECO:0000313" key="10">
    <source>
        <dbReference type="Proteomes" id="UP000028781"/>
    </source>
</evidence>
<dbReference type="CDD" id="cd01335">
    <property type="entry name" value="Radical_SAM"/>
    <property type="match status" value="1"/>
</dbReference>
<dbReference type="SFLD" id="SFLDG01067">
    <property type="entry name" value="SPASM/twitch_domain_containing"/>
    <property type="match status" value="1"/>
</dbReference>
<dbReference type="GO" id="GO:0032324">
    <property type="term" value="P:molybdopterin cofactor biosynthetic process"/>
    <property type="evidence" value="ECO:0007669"/>
    <property type="project" value="UniProtKB-ARBA"/>
</dbReference>
<keyword evidence="4" id="KW-0479">Metal-binding</keyword>
<dbReference type="EMBL" id="CP009149">
    <property type="protein sequence ID" value="AIJ05246.1"/>
    <property type="molecule type" value="Genomic_DNA"/>
</dbReference>
<keyword evidence="10" id="KW-1185">Reference proteome</keyword>
<dbReference type="GeneID" id="24890991"/>
<dbReference type="KEGG" id="mjh:JH146_0396"/>
<accession>A0A076LAM7</accession>
<feature type="domain" description="Radical SAM core" evidence="8">
    <location>
        <begin position="1"/>
        <end position="217"/>
    </location>
</feature>
<dbReference type="Pfam" id="PF04055">
    <property type="entry name" value="Radical_SAM"/>
    <property type="match status" value="1"/>
</dbReference>
<keyword evidence="2" id="KW-0004">4Fe-4S</keyword>
<comment type="similarity">
    <text evidence="7">Belongs to the radical SAM superfamily. Anaerobic sulfatase-maturating enzyme family.</text>
</comment>
<evidence type="ECO:0000256" key="3">
    <source>
        <dbReference type="ARBA" id="ARBA00022691"/>
    </source>
</evidence>
<dbReference type="PANTHER" id="PTHR43273">
    <property type="entry name" value="ANAEROBIC SULFATASE-MATURATING ENZYME HOMOLOG ASLB-RELATED"/>
    <property type="match status" value="1"/>
</dbReference>
<dbReference type="PROSITE" id="PS51918">
    <property type="entry name" value="RADICAL_SAM"/>
    <property type="match status" value="1"/>
</dbReference>
<dbReference type="SFLD" id="SFLDG01384">
    <property type="entry name" value="thioether_bond_formation_requi"/>
    <property type="match status" value="1"/>
</dbReference>
<dbReference type="AlphaFoldDB" id="A0A076LAM7"/>
<dbReference type="InterPro" id="IPR006638">
    <property type="entry name" value="Elp3/MiaA/NifB-like_rSAM"/>
</dbReference>
<dbReference type="RefSeq" id="WP_048201436.1">
    <property type="nucleotide sequence ID" value="NZ_CP009149.1"/>
</dbReference>
<reference evidence="9 10" key="1">
    <citation type="journal article" date="2015" name="Int. J. Syst. Evol. Microbiol.">
        <title>M ethanocaldococcus bathoardescens sp. nov., a hyperthermophilic methanogen isolated from a volcanically active deep-sea hydrothermal vent.</title>
        <authorList>
            <person name="Stewart L.C."/>
            <person name="Jung J.H."/>
            <person name="Kim Y.T."/>
            <person name="Kwon S.W."/>
            <person name="Park C.S."/>
            <person name="Holden J.F."/>
        </authorList>
    </citation>
    <scope>NUCLEOTIDE SEQUENCE [LARGE SCALE GENOMIC DNA]</scope>
    <source>
        <strain evidence="9 10">JH146</strain>
    </source>
</reference>
<evidence type="ECO:0000256" key="6">
    <source>
        <dbReference type="ARBA" id="ARBA00023014"/>
    </source>
</evidence>
<organism evidence="9 10">
    <name type="scientific">Methanocaldococcus bathoardescens</name>
    <dbReference type="NCBI Taxonomy" id="1301915"/>
    <lineage>
        <taxon>Archaea</taxon>
        <taxon>Methanobacteriati</taxon>
        <taxon>Methanobacteriota</taxon>
        <taxon>Methanomada group</taxon>
        <taxon>Methanococci</taxon>
        <taxon>Methanococcales</taxon>
        <taxon>Methanocaldococcaceae</taxon>
        <taxon>Methanocaldococcus</taxon>
    </lineage>
</organism>
<dbReference type="Gene3D" id="3.20.20.70">
    <property type="entry name" value="Aldolase class I"/>
    <property type="match status" value="1"/>
</dbReference>
<dbReference type="STRING" id="1301915.JH146_0396"/>
<proteinExistence type="inferred from homology"/>
<dbReference type="SFLD" id="SFLDS00029">
    <property type="entry name" value="Radical_SAM"/>
    <property type="match status" value="1"/>
</dbReference>
<evidence type="ECO:0000256" key="4">
    <source>
        <dbReference type="ARBA" id="ARBA00022723"/>
    </source>
</evidence>
<dbReference type="InterPro" id="IPR023867">
    <property type="entry name" value="Sulphatase_maturase_rSAM"/>
</dbReference>
<gene>
    <name evidence="9" type="ORF">JH146_0396</name>
</gene>
<dbReference type="SFLD" id="SFLDG01386">
    <property type="entry name" value="main_SPASM_domain-containing"/>
    <property type="match status" value="1"/>
</dbReference>
<evidence type="ECO:0000256" key="7">
    <source>
        <dbReference type="ARBA" id="ARBA00023601"/>
    </source>
</evidence>
<evidence type="ECO:0000259" key="8">
    <source>
        <dbReference type="PROSITE" id="PS51918"/>
    </source>
</evidence>